<accession>A0AAX1NBZ4</accession>
<name>A0AAX1NBZ4_9BACT</name>
<evidence type="ECO:0000256" key="2">
    <source>
        <dbReference type="ARBA" id="ARBA00022603"/>
    </source>
</evidence>
<dbReference type="SUPFAM" id="SSF53335">
    <property type="entry name" value="S-adenosyl-L-methionine-dependent methyltransferases"/>
    <property type="match status" value="1"/>
</dbReference>
<gene>
    <name evidence="5" type="ORF">KMW28_27905</name>
</gene>
<dbReference type="InterPro" id="IPR029063">
    <property type="entry name" value="SAM-dependent_MTases_sf"/>
</dbReference>
<evidence type="ECO:0000259" key="4">
    <source>
        <dbReference type="Pfam" id="PF08241"/>
    </source>
</evidence>
<keyword evidence="3" id="KW-0808">Transferase</keyword>
<dbReference type="RefSeq" id="WP_169666639.1">
    <property type="nucleotide sequence ID" value="NZ_CP076133.1"/>
</dbReference>
<evidence type="ECO:0000313" key="6">
    <source>
        <dbReference type="Proteomes" id="UP000678679"/>
    </source>
</evidence>
<dbReference type="CDD" id="cd02440">
    <property type="entry name" value="AdoMet_MTases"/>
    <property type="match status" value="1"/>
</dbReference>
<protein>
    <submittedName>
        <fullName evidence="5">Methyltransferase domain-containing protein</fullName>
    </submittedName>
</protein>
<dbReference type="Gene3D" id="3.40.50.150">
    <property type="entry name" value="Vaccinia Virus protein VP39"/>
    <property type="match status" value="1"/>
</dbReference>
<comment type="similarity">
    <text evidence="1">Belongs to the methyltransferase superfamily.</text>
</comment>
<dbReference type="InterPro" id="IPR013216">
    <property type="entry name" value="Methyltransf_11"/>
</dbReference>
<proteinExistence type="inferred from homology"/>
<feature type="domain" description="Methyltransferase type 11" evidence="4">
    <location>
        <begin position="41"/>
        <end position="130"/>
    </location>
</feature>
<dbReference type="KEGG" id="fya:KMW28_27905"/>
<evidence type="ECO:0000256" key="1">
    <source>
        <dbReference type="ARBA" id="ARBA00008361"/>
    </source>
</evidence>
<dbReference type="AlphaFoldDB" id="A0AAX1NBZ4"/>
<dbReference type="GO" id="GO:0032259">
    <property type="term" value="P:methylation"/>
    <property type="evidence" value="ECO:0007669"/>
    <property type="project" value="UniProtKB-KW"/>
</dbReference>
<dbReference type="InterPro" id="IPR051052">
    <property type="entry name" value="Diverse_substrate_MTase"/>
</dbReference>
<dbReference type="PANTHER" id="PTHR44942:SF4">
    <property type="entry name" value="METHYLTRANSFERASE TYPE 11 DOMAIN-CONTAINING PROTEIN"/>
    <property type="match status" value="1"/>
</dbReference>
<dbReference type="EMBL" id="CP076133">
    <property type="protein sequence ID" value="QWG04727.1"/>
    <property type="molecule type" value="Genomic_DNA"/>
</dbReference>
<organism evidence="5 6">
    <name type="scientific">Flammeovirga yaeyamensis</name>
    <dbReference type="NCBI Taxonomy" id="367791"/>
    <lineage>
        <taxon>Bacteria</taxon>
        <taxon>Pseudomonadati</taxon>
        <taxon>Bacteroidota</taxon>
        <taxon>Cytophagia</taxon>
        <taxon>Cytophagales</taxon>
        <taxon>Flammeovirgaceae</taxon>
        <taxon>Flammeovirga</taxon>
    </lineage>
</organism>
<evidence type="ECO:0000256" key="3">
    <source>
        <dbReference type="ARBA" id="ARBA00022679"/>
    </source>
</evidence>
<dbReference type="Pfam" id="PF08241">
    <property type="entry name" value="Methyltransf_11"/>
    <property type="match status" value="1"/>
</dbReference>
<dbReference type="GO" id="GO:0008757">
    <property type="term" value="F:S-adenosylmethionine-dependent methyltransferase activity"/>
    <property type="evidence" value="ECO:0007669"/>
    <property type="project" value="InterPro"/>
</dbReference>
<dbReference type="Proteomes" id="UP000678679">
    <property type="component" value="Chromosome 2"/>
</dbReference>
<sequence length="250" mass="29389">MKQVIDRFTTTSSTYKKFRPKYPSSIFEYICQNTKNFETALDCGTGNGQVAIHLSKKFNSVIGIDISKNQINNAESQKNIWYIESRAEVTQFKDEYFDLITVGQALHWFDLELFNKEAFRLLKKGGTIACFGYNLFKVNDEIDEMINYFYYDVIGPFWDQERKILEEEYKNVPFDFEVISNEGYVDMTVNWDLEQLYGFIHTWTSVQTYLKANPTHDPVQELMENLKNIWGENTKREVKFPIFLKLGVKG</sequence>
<reference evidence="5 6" key="1">
    <citation type="submission" date="2021-05" db="EMBL/GenBank/DDBJ databases">
        <title>Comparative genomic studies on the polysaccharide-degrading batcterial strains of the Flammeovirga genus.</title>
        <authorList>
            <person name="Zewei F."/>
            <person name="Zheng Z."/>
            <person name="Yu L."/>
            <person name="Ruyue G."/>
            <person name="Yanhong M."/>
            <person name="Yuanyuan C."/>
            <person name="Jingyan G."/>
            <person name="Wenjun H."/>
        </authorList>
    </citation>
    <scope>NUCLEOTIDE SEQUENCE [LARGE SCALE GENOMIC DNA]</scope>
    <source>
        <strain evidence="5 6">NBRC:100898</strain>
    </source>
</reference>
<keyword evidence="2 5" id="KW-0489">Methyltransferase</keyword>
<dbReference type="PANTHER" id="PTHR44942">
    <property type="entry name" value="METHYLTRANSF_11 DOMAIN-CONTAINING PROTEIN"/>
    <property type="match status" value="1"/>
</dbReference>
<evidence type="ECO:0000313" key="5">
    <source>
        <dbReference type="EMBL" id="QWG04727.1"/>
    </source>
</evidence>
<keyword evidence="6" id="KW-1185">Reference proteome</keyword>